<keyword evidence="3" id="KW-0812">Transmembrane</keyword>
<reference evidence="6" key="1">
    <citation type="submission" date="2015-07" db="EMBL/GenBank/DDBJ databases">
        <authorList>
            <consortium name="Consortium for Microbial Forensics and Genomics (microFORGE)"/>
            <person name="Knight B.M."/>
            <person name="Roberts D.P."/>
            <person name="Lin D."/>
            <person name="Hari K."/>
            <person name="Fletcher J."/>
            <person name="Melcher U."/>
            <person name="Blagden T."/>
            <person name="Winegar R.A."/>
        </authorList>
    </citation>
    <scope>NUCLEOTIDE SEQUENCE [LARGE SCALE GENOMIC DNA]</scope>
    <source>
        <strain evidence="6">DSM 23493</strain>
    </source>
</reference>
<evidence type="ECO:0000256" key="2">
    <source>
        <dbReference type="ARBA" id="ARBA00007400"/>
    </source>
</evidence>
<sequence length="211" mass="24840">MGLFLSFHLMHHNFDGNYFDSLIIFFTDYSDVTGYFGSFTPAHLWFILYLFIMSCLLIMLKNKLNNIMNKGWIKSKWLLLLLFVSLTFSEALLTLGDKDLFYFFIFFIVGYIIGTDEKIRETIKRLRFKCLLILILYIPVWFTLAYINQNAADFSAISIILAFIRNFALLLTLVEILRYGQMFASINNKFLKYMNEAAFHIYTSSIHNSCY</sequence>
<evidence type="ECO:0000256" key="3">
    <source>
        <dbReference type="SAM" id="Phobius"/>
    </source>
</evidence>
<evidence type="ECO:0000259" key="4">
    <source>
        <dbReference type="Pfam" id="PF01757"/>
    </source>
</evidence>
<dbReference type="Pfam" id="PF01757">
    <property type="entry name" value="Acyl_transf_3"/>
    <property type="match status" value="1"/>
</dbReference>
<evidence type="ECO:0000256" key="1">
    <source>
        <dbReference type="ARBA" id="ARBA00004370"/>
    </source>
</evidence>
<comment type="subcellular location">
    <subcellularLocation>
        <location evidence="1">Membrane</location>
    </subcellularLocation>
</comment>
<gene>
    <name evidence="5" type="ORF">ACZ11_05235</name>
</gene>
<feature type="transmembrane region" description="Helical" evidence="3">
    <location>
        <begin position="42"/>
        <end position="60"/>
    </location>
</feature>
<name>A0A0K9FBX6_9BACI</name>
<comment type="caution">
    <text evidence="5">The sequence shown here is derived from an EMBL/GenBank/DDBJ whole genome shotgun (WGS) entry which is preliminary data.</text>
</comment>
<evidence type="ECO:0000313" key="5">
    <source>
        <dbReference type="EMBL" id="KMY31616.1"/>
    </source>
</evidence>
<feature type="transmembrane region" description="Helical" evidence="3">
    <location>
        <begin position="128"/>
        <end position="148"/>
    </location>
</feature>
<dbReference type="InterPro" id="IPR002656">
    <property type="entry name" value="Acyl_transf_3_dom"/>
</dbReference>
<dbReference type="GO" id="GO:0016747">
    <property type="term" value="F:acyltransferase activity, transferring groups other than amino-acyl groups"/>
    <property type="evidence" value="ECO:0007669"/>
    <property type="project" value="InterPro"/>
</dbReference>
<keyword evidence="3" id="KW-0472">Membrane</keyword>
<dbReference type="PANTHER" id="PTHR36927">
    <property type="entry name" value="BLR4337 PROTEIN"/>
    <property type="match status" value="1"/>
</dbReference>
<accession>A0A0K9FBX6</accession>
<dbReference type="AlphaFoldDB" id="A0A0K9FBX6"/>
<protein>
    <recommendedName>
        <fullName evidence="4">Acyltransferase 3 domain-containing protein</fullName>
    </recommendedName>
</protein>
<evidence type="ECO:0000313" key="6">
    <source>
        <dbReference type="Proteomes" id="UP000037326"/>
    </source>
</evidence>
<feature type="domain" description="Acyltransferase 3" evidence="4">
    <location>
        <begin position="22"/>
        <end position="202"/>
    </location>
</feature>
<dbReference type="PATRIC" id="fig|582475.4.peg.480"/>
<dbReference type="InterPro" id="IPR050623">
    <property type="entry name" value="Glucan_succinyl_AcylTrfase"/>
</dbReference>
<dbReference type="PANTHER" id="PTHR36927:SF3">
    <property type="entry name" value="GLUCANS BIOSYNTHESIS PROTEIN C"/>
    <property type="match status" value="1"/>
</dbReference>
<keyword evidence="3" id="KW-1133">Transmembrane helix</keyword>
<organism evidence="5 6">
    <name type="scientific">Lysinibacillus xylanilyticus</name>
    <dbReference type="NCBI Taxonomy" id="582475"/>
    <lineage>
        <taxon>Bacteria</taxon>
        <taxon>Bacillati</taxon>
        <taxon>Bacillota</taxon>
        <taxon>Bacilli</taxon>
        <taxon>Bacillales</taxon>
        <taxon>Bacillaceae</taxon>
        <taxon>Lysinibacillus</taxon>
    </lineage>
</organism>
<feature type="transmembrane region" description="Helical" evidence="3">
    <location>
        <begin position="154"/>
        <end position="174"/>
    </location>
</feature>
<comment type="similarity">
    <text evidence="2">Belongs to the acyltransferase 3 family.</text>
</comment>
<feature type="transmembrane region" description="Helical" evidence="3">
    <location>
        <begin position="72"/>
        <end position="94"/>
    </location>
</feature>
<feature type="transmembrane region" description="Helical" evidence="3">
    <location>
        <begin position="100"/>
        <end position="116"/>
    </location>
</feature>
<dbReference type="Proteomes" id="UP000037326">
    <property type="component" value="Unassembled WGS sequence"/>
</dbReference>
<proteinExistence type="inferred from homology"/>
<dbReference type="EMBL" id="LFXJ01000005">
    <property type="protein sequence ID" value="KMY31616.1"/>
    <property type="molecule type" value="Genomic_DNA"/>
</dbReference>